<evidence type="ECO:0000313" key="1">
    <source>
        <dbReference type="EMBL" id="NWJ20580.1"/>
    </source>
</evidence>
<dbReference type="AlphaFoldDB" id="A0A7K4M9U1"/>
<dbReference type="Proteomes" id="UP000587702">
    <property type="component" value="Unassembled WGS sequence"/>
</dbReference>
<accession>A0A7K4M9U1</accession>
<reference evidence="1 2" key="1">
    <citation type="journal article" date="2019" name="Environ. Microbiol.">
        <title>Genomics insights into ecotype formation of ammonia-oxidizing archaea in the deep ocean.</title>
        <authorList>
            <person name="Wang Y."/>
            <person name="Huang J.M."/>
            <person name="Cui G.J."/>
            <person name="Nunoura T."/>
            <person name="Takaki Y."/>
            <person name="Li W.L."/>
            <person name="Li J."/>
            <person name="Gao Z.M."/>
            <person name="Takai K."/>
            <person name="Zhang A.Q."/>
            <person name="Stepanauskas R."/>
        </authorList>
    </citation>
    <scope>NUCLEOTIDE SEQUENCE [LARGE SCALE GENOMIC DNA]</scope>
    <source>
        <strain evidence="1 2">L14</strain>
    </source>
</reference>
<proteinExistence type="predicted"/>
<dbReference type="EMBL" id="JACATI010000006">
    <property type="protein sequence ID" value="NWJ20580.1"/>
    <property type="molecule type" value="Genomic_DNA"/>
</dbReference>
<gene>
    <name evidence="1" type="ORF">HX860_05895</name>
</gene>
<comment type="caution">
    <text evidence="1">The sequence shown here is derived from an EMBL/GenBank/DDBJ whole genome shotgun (WGS) entry which is preliminary data.</text>
</comment>
<feature type="non-terminal residue" evidence="1">
    <location>
        <position position="114"/>
    </location>
</feature>
<sequence>MKIKLILFFLLILSLGFHVPSDAFAAVDTWTDATTTNVGSTRMRGVSMSDASNGVAVGLSGQIVFTTNGGVDWTDATTTNVGSTLMLGVSMSDASNGVSVGNSGQIVFTVTVSS</sequence>
<evidence type="ECO:0000313" key="2">
    <source>
        <dbReference type="Proteomes" id="UP000587702"/>
    </source>
</evidence>
<name>A0A7K4M9U1_9ARCH</name>
<protein>
    <submittedName>
        <fullName evidence="1">Uncharacterized protein</fullName>
    </submittedName>
</protein>
<organism evidence="1 2">
    <name type="scientific">Marine Group I thaumarchaeote</name>
    <dbReference type="NCBI Taxonomy" id="2511932"/>
    <lineage>
        <taxon>Archaea</taxon>
        <taxon>Nitrososphaerota</taxon>
        <taxon>Marine Group I</taxon>
    </lineage>
</organism>